<reference evidence="1" key="1">
    <citation type="submission" date="2021-05" db="EMBL/GenBank/DDBJ databases">
        <authorList>
            <person name="Scholz U."/>
            <person name="Mascher M."/>
            <person name="Fiebig A."/>
        </authorList>
    </citation>
    <scope>NUCLEOTIDE SEQUENCE [LARGE SCALE GENOMIC DNA]</scope>
</reference>
<dbReference type="Proteomes" id="UP001732700">
    <property type="component" value="Chromosome 1D"/>
</dbReference>
<reference evidence="1" key="2">
    <citation type="submission" date="2025-09" db="UniProtKB">
        <authorList>
            <consortium name="EnsemblPlants"/>
        </authorList>
    </citation>
    <scope>IDENTIFICATION</scope>
</reference>
<accession>A0ACD5TZZ6</accession>
<protein>
    <submittedName>
        <fullName evidence="1">Uncharacterized protein</fullName>
    </submittedName>
</protein>
<evidence type="ECO:0000313" key="2">
    <source>
        <dbReference type="Proteomes" id="UP001732700"/>
    </source>
</evidence>
<keyword evidence="2" id="KW-1185">Reference proteome</keyword>
<name>A0ACD5TZZ6_AVESA</name>
<dbReference type="EnsemblPlants" id="AVESA.00010b.r2.1DG0157110.1">
    <property type="protein sequence ID" value="AVESA.00010b.r2.1DG0157110.1.CDS.1"/>
    <property type="gene ID" value="AVESA.00010b.r2.1DG0157110"/>
</dbReference>
<evidence type="ECO:0000313" key="1">
    <source>
        <dbReference type="EnsemblPlants" id="AVESA.00010b.r2.1DG0157110.1.CDS.1"/>
    </source>
</evidence>
<organism evidence="1 2">
    <name type="scientific">Avena sativa</name>
    <name type="common">Oat</name>
    <dbReference type="NCBI Taxonomy" id="4498"/>
    <lineage>
        <taxon>Eukaryota</taxon>
        <taxon>Viridiplantae</taxon>
        <taxon>Streptophyta</taxon>
        <taxon>Embryophyta</taxon>
        <taxon>Tracheophyta</taxon>
        <taxon>Spermatophyta</taxon>
        <taxon>Magnoliopsida</taxon>
        <taxon>Liliopsida</taxon>
        <taxon>Poales</taxon>
        <taxon>Poaceae</taxon>
        <taxon>BOP clade</taxon>
        <taxon>Pooideae</taxon>
        <taxon>Poodae</taxon>
        <taxon>Poeae</taxon>
        <taxon>Poeae Chloroplast Group 1 (Aveneae type)</taxon>
        <taxon>Aveninae</taxon>
        <taxon>Avena</taxon>
    </lineage>
</organism>
<proteinExistence type="predicted"/>
<sequence length="475" mass="51970">MDANGGGQGLENGGDHALANGGGHGLPDHALANGMANGGGHALANGEDQVPAIEMEAGGALGNGGLNHGQVVLAPDGVVPAQAVAAAVNAALDLVFLRLPAQEIARCRSMCRMWRDVTGSEDFRRRHREHHYRTPMPLIFFQDPDRVRVILRAVDIRGRVSRPLIRFARPANHEVFRVHGSCCGILLLSSGVRLYACNPCTRRWAHLPPLHVDNHIVGFYATGVYHGHFRCHVLYHDRAKSGCAYSIFTLGTVALPPIWTHIGRPGADADELGGLDRVLASGILPSYKIPPVLVANILHWLPQAARDNRNVITFDTFLRSFAMIPPPTIQVNNGPNRPAVGGQLFEIDQRLAMTVISPAAVDVWVRCNVEQLWNLSYSIILPVDQIRLHDGYHRDGSIRAGVFAVAQDRNYLVQCPRIMLQCDALGAVLHNHLLADHRTFLSRHTIEESLLLHPSLLPMQGTDDVAGEPPFFQNQ</sequence>